<sequence length="850" mass="86150">MMTIDQLPQAISASDTDELPTSQNGVTRKVTRAQLLAGVQPVMALAPNTLLGNPGNSLAGPSGIAIGANLELANGTLSATAAPYSVPLLPPGTAPQASDLVPLGQNGNNVAIPYASFMQGIANVAGVNAGAMTAIAAGASATRQLAAFLGDAVSVESFGAVGDGVTDDTAALNAALASGRPLRFGPKTYCVTGQWTITGAAVVLLGVPGETVLHRDTQSAGGSWISIASTSFFASGILFDANATITADTWAVLLTPSCTRAIFTACGFTNAAGPTMGSGLTIQASDPEHVQYELRDCAFYGNAVHGVWVQAVMGVQIAGCRAHDNGAYGIVIDYTDPTFVQKLHLCQVVDCRAWNNQRGISIGNFNQSNTTPPVWGNANPDALAILVANNICHDNTYYGIAVSGQALAVEGNLLVDNGAQGAGILANASYSRVSGNTVVWLAGSAPYGIDAGGSIHGDVIGNFISGPGIGINPGGSLNMRVIGNRIQNCTLWAIQVNNVETDGAGNNFGLSCNFMEISGNWIGFSQGGGIVLRDGAQNVAIRRNSFMGSGTASIDQCLSCATDSVIIAGNSWNNETLYTLNPVTSGSGPQTIVFPDILDSFMITAPGGPIATMISASQSAMAGTIGFVRVLNGGANYTNATVSIGGSGSGATAIAYIRNGAIIGIALTASGSGYGAIGASVAVTISGDGTGASAVATVAAPVPNDRRLRTRCNTETVFTRVGSSPFQENWTLFDLTVPANSDVEWTGTWGSWRAGVVPLGGYLGFPGDGSMTIGSVNNGDLRLHPNGSGVLRITSDAAPEGVISAIGTGSPAGVVSAPPGSDYRNLAGGVGATYWIKQTGTDASGWLAIA</sequence>
<dbReference type="InterPro" id="IPR011050">
    <property type="entry name" value="Pectin_lyase_fold/virulence"/>
</dbReference>
<dbReference type="InterPro" id="IPR012334">
    <property type="entry name" value="Pectin_lyas_fold"/>
</dbReference>
<feature type="domain" description="Rhamnogalacturonase A/B/Epimerase-like pectate lyase" evidence="2">
    <location>
        <begin position="153"/>
        <end position="225"/>
    </location>
</feature>
<dbReference type="Pfam" id="PF12708">
    <property type="entry name" value="Pect-lyase_RHGA_epim"/>
    <property type="match status" value="1"/>
</dbReference>
<accession>A0A8J4HAC0</accession>
<dbReference type="InterPro" id="IPR024535">
    <property type="entry name" value="RHGA/B-epi-like_pectate_lyase"/>
</dbReference>
<name>A0A8J4HAC0_9PROT</name>
<evidence type="ECO:0000259" key="2">
    <source>
        <dbReference type="Pfam" id="PF12708"/>
    </source>
</evidence>
<evidence type="ECO:0000256" key="1">
    <source>
        <dbReference type="SAM" id="MobiDB-lite"/>
    </source>
</evidence>
<dbReference type="Gene3D" id="2.160.20.10">
    <property type="entry name" value="Single-stranded right-handed beta-helix, Pectin lyase-like"/>
    <property type="match status" value="1"/>
</dbReference>
<dbReference type="InterPro" id="IPR039448">
    <property type="entry name" value="Beta_helix"/>
</dbReference>
<gene>
    <name evidence="4" type="ORF">ENY07_08315</name>
</gene>
<proteinExistence type="predicted"/>
<dbReference type="InterPro" id="IPR006626">
    <property type="entry name" value="PbH1"/>
</dbReference>
<evidence type="ECO:0000259" key="3">
    <source>
        <dbReference type="Pfam" id="PF13229"/>
    </source>
</evidence>
<comment type="caution">
    <text evidence="4">The sequence shown here is derived from an EMBL/GenBank/DDBJ whole genome shotgun (WGS) entry which is preliminary data.</text>
</comment>
<feature type="domain" description="Right handed beta helix" evidence="3">
    <location>
        <begin position="252"/>
        <end position="438"/>
    </location>
</feature>
<organism evidence="4">
    <name type="scientific">Acidicaldus sp</name>
    <dbReference type="NCBI Taxonomy" id="1872105"/>
    <lineage>
        <taxon>Bacteria</taxon>
        <taxon>Pseudomonadati</taxon>
        <taxon>Pseudomonadota</taxon>
        <taxon>Alphaproteobacteria</taxon>
        <taxon>Acetobacterales</taxon>
        <taxon>Acetobacteraceae</taxon>
        <taxon>Acidicaldus</taxon>
    </lineage>
</organism>
<protein>
    <submittedName>
        <fullName evidence="4">Right-handed parallel beta-helix repeat-containing protein</fullName>
    </submittedName>
</protein>
<evidence type="ECO:0000313" key="4">
    <source>
        <dbReference type="EMBL" id="HGC43205.1"/>
    </source>
</evidence>
<reference evidence="4" key="1">
    <citation type="journal article" date="2020" name="mSystems">
        <title>Genome- and Community-Level Interaction Insights into Carbon Utilization and Element Cycling Functions of Hydrothermarchaeota in Hydrothermal Sediment.</title>
        <authorList>
            <person name="Zhou Z."/>
            <person name="Liu Y."/>
            <person name="Xu W."/>
            <person name="Pan J."/>
            <person name="Luo Z.H."/>
            <person name="Li M."/>
        </authorList>
    </citation>
    <scope>NUCLEOTIDE SEQUENCE</scope>
    <source>
        <strain evidence="4">SpSt-997</strain>
    </source>
</reference>
<feature type="region of interest" description="Disordered" evidence="1">
    <location>
        <begin position="1"/>
        <end position="26"/>
    </location>
</feature>
<dbReference type="AlphaFoldDB" id="A0A8J4HAC0"/>
<dbReference type="SMART" id="SM00710">
    <property type="entry name" value="PbH1"/>
    <property type="match status" value="9"/>
</dbReference>
<feature type="compositionally biased region" description="Polar residues" evidence="1">
    <location>
        <begin position="9"/>
        <end position="26"/>
    </location>
</feature>
<dbReference type="EMBL" id="DTQM01000164">
    <property type="protein sequence ID" value="HGC43205.1"/>
    <property type="molecule type" value="Genomic_DNA"/>
</dbReference>
<dbReference type="SUPFAM" id="SSF51126">
    <property type="entry name" value="Pectin lyase-like"/>
    <property type="match status" value="1"/>
</dbReference>
<dbReference type="Pfam" id="PF13229">
    <property type="entry name" value="Beta_helix"/>
    <property type="match status" value="1"/>
</dbReference>